<evidence type="ECO:0000259" key="6">
    <source>
        <dbReference type="PROSITE" id="PS50926"/>
    </source>
</evidence>
<feature type="binding site" evidence="4">
    <location>
        <position position="315"/>
    </location>
    <ligand>
        <name>S-adenosyl-L-methionine</name>
        <dbReference type="ChEBI" id="CHEBI:59789"/>
    </ligand>
</feature>
<organism evidence="7 8">
    <name type="scientific">Garciella nitratireducens DSM 15102</name>
    <dbReference type="NCBI Taxonomy" id="1121911"/>
    <lineage>
        <taxon>Bacteria</taxon>
        <taxon>Bacillati</taxon>
        <taxon>Bacillota</taxon>
        <taxon>Clostridia</taxon>
        <taxon>Eubacteriales</taxon>
        <taxon>Eubacteriaceae</taxon>
        <taxon>Garciella</taxon>
    </lineage>
</organism>
<dbReference type="GO" id="GO:0001510">
    <property type="term" value="P:RNA methylation"/>
    <property type="evidence" value="ECO:0007669"/>
    <property type="project" value="UniProtKB-ARBA"/>
</dbReference>
<comment type="similarity">
    <text evidence="4">Belongs to the class I-like SAM-binding methyltransferase superfamily. RNA M5U methyltransferase family.</text>
</comment>
<dbReference type="Proteomes" id="UP000196365">
    <property type="component" value="Unassembled WGS sequence"/>
</dbReference>
<dbReference type="Pfam" id="PF05958">
    <property type="entry name" value="tRNA_U5-meth_tr"/>
    <property type="match status" value="1"/>
</dbReference>
<dbReference type="Gene3D" id="2.40.50.1070">
    <property type="match status" value="1"/>
</dbReference>
<dbReference type="PROSITE" id="PS51687">
    <property type="entry name" value="SAM_MT_RNA_M5U"/>
    <property type="match status" value="1"/>
</dbReference>
<dbReference type="PROSITE" id="PS01231">
    <property type="entry name" value="TRMA_2"/>
    <property type="match status" value="1"/>
</dbReference>
<dbReference type="SUPFAM" id="SSF53335">
    <property type="entry name" value="S-adenosyl-L-methionine-dependent methyltransferases"/>
    <property type="match status" value="1"/>
</dbReference>
<dbReference type="PROSITE" id="PS01230">
    <property type="entry name" value="TRMA_1"/>
    <property type="match status" value="1"/>
</dbReference>
<dbReference type="InterPro" id="IPR002792">
    <property type="entry name" value="TRAM_dom"/>
</dbReference>
<gene>
    <name evidence="7" type="ORF">SAMN02745973_01820</name>
</gene>
<sequence>MKKNDIIKVLIKDVIFPNKGIAYIESQKIILKGGIQGQKVKARITKKKKNKIEASILEVLEPSPIEISPKCEHFGQCGGCTFQNIPYNHQLNMKSQQVKRILEEANIKDYEFLGIEPSPLQYAYRSKMEFSFGDTIKDGPLTLGMHHKGKFYEIITTHNCQIVDQDFNKILKAVLEFFQEKKIPYFHKKTHQGSLRHLVIRKSYKTSQLLINLVTTSQQKLPLDLFREKLLSLSLSGKIMGILHTINDNLADIVQSDETKILYGQDFITEKILGLSFNISAFSFFQTNSLGAEKLYSTVRDFAGSTKNKVIFDLYCGTGTIAQIMAPIAKKVIGIEIVDEAVESAKKNASLNGLTNCHFIAGDVMEKIKELNEKPDLIILDPPRAGIHPKAIHKIIDFGPQKFIYVSCKPTSLAIDLPIFIEKGYKITKIQCIDMFPHTPHVETVVELESSSQK</sequence>
<feature type="binding site" evidence="4">
    <location>
        <position position="336"/>
    </location>
    <ligand>
        <name>S-adenosyl-L-methionine</name>
        <dbReference type="ChEBI" id="CHEBI:59789"/>
    </ligand>
</feature>
<dbReference type="Gene3D" id="2.40.50.140">
    <property type="entry name" value="Nucleic acid-binding proteins"/>
    <property type="match status" value="1"/>
</dbReference>
<evidence type="ECO:0000256" key="4">
    <source>
        <dbReference type="PROSITE-ProRule" id="PRU01024"/>
    </source>
</evidence>
<feature type="active site" evidence="5">
    <location>
        <position position="408"/>
    </location>
</feature>
<feature type="domain" description="TRAM" evidence="6">
    <location>
        <begin position="1"/>
        <end position="58"/>
    </location>
</feature>
<evidence type="ECO:0000256" key="5">
    <source>
        <dbReference type="PROSITE-ProRule" id="PRU10015"/>
    </source>
</evidence>
<dbReference type="FunFam" id="3.40.50.150:FF:000009">
    <property type="entry name" value="23S rRNA (Uracil(1939)-C(5))-methyltransferase RlmD"/>
    <property type="match status" value="1"/>
</dbReference>
<evidence type="ECO:0000256" key="2">
    <source>
        <dbReference type="ARBA" id="ARBA00022679"/>
    </source>
</evidence>
<dbReference type="EMBL" id="FUWV01000013">
    <property type="protein sequence ID" value="SJZ83361.1"/>
    <property type="molecule type" value="Genomic_DNA"/>
</dbReference>
<accession>A0A1T4NVW1</accession>
<dbReference type="NCBIfam" id="TIGR00479">
    <property type="entry name" value="rumA"/>
    <property type="match status" value="1"/>
</dbReference>
<dbReference type="RefSeq" id="WP_087679197.1">
    <property type="nucleotide sequence ID" value="NZ_FUWV01000013.1"/>
</dbReference>
<dbReference type="Pfam" id="PF01938">
    <property type="entry name" value="TRAM"/>
    <property type="match status" value="1"/>
</dbReference>
<feature type="binding site" evidence="4">
    <location>
        <position position="286"/>
    </location>
    <ligand>
        <name>S-adenosyl-L-methionine</name>
        <dbReference type="ChEBI" id="CHEBI:59789"/>
    </ligand>
</feature>
<dbReference type="GO" id="GO:0006396">
    <property type="term" value="P:RNA processing"/>
    <property type="evidence" value="ECO:0007669"/>
    <property type="project" value="InterPro"/>
</dbReference>
<evidence type="ECO:0000313" key="7">
    <source>
        <dbReference type="EMBL" id="SJZ83361.1"/>
    </source>
</evidence>
<dbReference type="InterPro" id="IPR012340">
    <property type="entry name" value="NA-bd_OB-fold"/>
</dbReference>
<dbReference type="OrthoDB" id="9804590at2"/>
<dbReference type="InterPro" id="IPR029063">
    <property type="entry name" value="SAM-dependent_MTases_sf"/>
</dbReference>
<name>A0A1T4NVW1_9FIRM</name>
<dbReference type="GO" id="GO:0008757">
    <property type="term" value="F:S-adenosylmethionine-dependent methyltransferase activity"/>
    <property type="evidence" value="ECO:0007669"/>
    <property type="project" value="UniProtKB-ARBA"/>
</dbReference>
<dbReference type="InterPro" id="IPR030391">
    <property type="entry name" value="MeTrfase_TrmA_CS"/>
</dbReference>
<feature type="binding site" evidence="4">
    <location>
        <position position="381"/>
    </location>
    <ligand>
        <name>S-adenosyl-L-methionine</name>
        <dbReference type="ChEBI" id="CHEBI:59789"/>
    </ligand>
</feature>
<keyword evidence="1 4" id="KW-0489">Methyltransferase</keyword>
<keyword evidence="8" id="KW-1185">Reference proteome</keyword>
<dbReference type="PROSITE" id="PS50926">
    <property type="entry name" value="TRAM"/>
    <property type="match status" value="1"/>
</dbReference>
<keyword evidence="3 4" id="KW-0949">S-adenosyl-L-methionine</keyword>
<dbReference type="PANTHER" id="PTHR11061">
    <property type="entry name" value="RNA M5U METHYLTRANSFERASE"/>
    <property type="match status" value="1"/>
</dbReference>
<evidence type="ECO:0000256" key="3">
    <source>
        <dbReference type="ARBA" id="ARBA00022691"/>
    </source>
</evidence>
<dbReference type="InterPro" id="IPR010280">
    <property type="entry name" value="U5_MeTrfase_fam"/>
</dbReference>
<dbReference type="Gene3D" id="3.40.50.150">
    <property type="entry name" value="Vaccinia Virus protein VP39"/>
    <property type="match status" value="1"/>
</dbReference>
<dbReference type="InterPro" id="IPR030390">
    <property type="entry name" value="MeTrfase_TrmA_AS"/>
</dbReference>
<keyword evidence="2 4" id="KW-0808">Transferase</keyword>
<feature type="active site" description="Nucleophile" evidence="4">
    <location>
        <position position="408"/>
    </location>
</feature>
<evidence type="ECO:0000256" key="1">
    <source>
        <dbReference type="ARBA" id="ARBA00022603"/>
    </source>
</evidence>
<dbReference type="CDD" id="cd02440">
    <property type="entry name" value="AdoMet_MTases"/>
    <property type="match status" value="1"/>
</dbReference>
<reference evidence="7 8" key="1">
    <citation type="submission" date="2017-02" db="EMBL/GenBank/DDBJ databases">
        <authorList>
            <person name="Peterson S.W."/>
        </authorList>
    </citation>
    <scope>NUCLEOTIDE SEQUENCE [LARGE SCALE GENOMIC DNA]</scope>
    <source>
        <strain evidence="7 8">DSM 15102</strain>
    </source>
</reference>
<proteinExistence type="inferred from homology"/>
<evidence type="ECO:0000313" key="8">
    <source>
        <dbReference type="Proteomes" id="UP000196365"/>
    </source>
</evidence>
<dbReference type="PANTHER" id="PTHR11061:SF30">
    <property type="entry name" value="TRNA (URACIL(54)-C(5))-METHYLTRANSFERASE"/>
    <property type="match status" value="1"/>
</dbReference>
<dbReference type="GO" id="GO:0008173">
    <property type="term" value="F:RNA methyltransferase activity"/>
    <property type="evidence" value="ECO:0007669"/>
    <property type="project" value="InterPro"/>
</dbReference>
<protein>
    <submittedName>
        <fullName evidence="7">23S rRNA (Uracil-5-)-methyltransferase RumA</fullName>
    </submittedName>
</protein>
<dbReference type="AlphaFoldDB" id="A0A1T4NVW1"/>
<dbReference type="SUPFAM" id="SSF50249">
    <property type="entry name" value="Nucleic acid-binding proteins"/>
    <property type="match status" value="1"/>
</dbReference>